<feature type="region of interest" description="Disordered" evidence="1">
    <location>
        <begin position="648"/>
        <end position="670"/>
    </location>
</feature>
<feature type="compositionally biased region" description="Acidic residues" evidence="1">
    <location>
        <begin position="123"/>
        <end position="136"/>
    </location>
</feature>
<organism evidence="2 3">
    <name type="scientific">Tetradesmus obliquus</name>
    <name type="common">Green alga</name>
    <name type="synonym">Acutodesmus obliquus</name>
    <dbReference type="NCBI Taxonomy" id="3088"/>
    <lineage>
        <taxon>Eukaryota</taxon>
        <taxon>Viridiplantae</taxon>
        <taxon>Chlorophyta</taxon>
        <taxon>core chlorophytes</taxon>
        <taxon>Chlorophyceae</taxon>
        <taxon>CS clade</taxon>
        <taxon>Sphaeropleales</taxon>
        <taxon>Scenedesmaceae</taxon>
        <taxon>Tetradesmus</taxon>
    </lineage>
</organism>
<keyword evidence="3" id="KW-1185">Reference proteome</keyword>
<feature type="compositionally biased region" description="Low complexity" evidence="1">
    <location>
        <begin position="174"/>
        <end position="186"/>
    </location>
</feature>
<sequence>MQEIGLARKGVVGAMQAGDRPTVDQLRRDATKGLLAFLPTAASKVAAQHGKDHDGDKAVAKRLRRKRRAEAAGKTSADSSAGGAAGGSRQQRQKRQPPKRKKQESEESEEEADSDSSSNSSRDEDEAAGNSDDMDDAAAAAAAAATNGRSRRAGAVYAANNACAWPRQQEISGQQLHQHQQHQQQHSSMAPRTPTPLISVDIAKKAWEQEKPLHNRWHPDIPAVAEVSEGELFRVETVDWTGGQIGDNDSAEDIKTVDLSQVHYLSGPIRVLDKDGAPAQPGDLLCVELCNLGPLPGDEWGFTGTFDRENGGGFLTDHFPAATKAVWHFDGIYASSRHIPGVRFAGLIHPGLIGTAPSKELLDIWNSREGALVEAGPEGTTLGGVLHTRPLACLPEARGACLGAVEPGSAEWDRIAAEAARTVPGRENGGNCDIKNLTRGCRVYLPVFVEGANLSMGDMHFSQGDGEVSFCGAIEMSGFLELKCEVIKGGMEQYLTPMGPTKLHVNPIFEISPLEPRYSEWLVFEGISVDEYGRQHYLDATVAYKRAVLNAIHYLAKFGYSPEQVYLLLSCCPCEGRISGIVDVPNAVATLAIPTAIFDQDVRPKKGGIPPQGVSLRGTADVAKATYDGSLPITINQCLCHAMTGQPAATSGSGSAPDISEADVAGAVAE</sequence>
<dbReference type="Gene3D" id="2.60.120.580">
    <property type="entry name" value="Acetamidase/Formamidase-like domains"/>
    <property type="match status" value="1"/>
</dbReference>
<dbReference type="EMBL" id="CP126214">
    <property type="protein sequence ID" value="WIA15924.1"/>
    <property type="molecule type" value="Genomic_DNA"/>
</dbReference>
<reference evidence="2 3" key="1">
    <citation type="submission" date="2023-05" db="EMBL/GenBank/DDBJ databases">
        <title>A 100% complete, gapless, phased diploid assembly of the Scenedesmus obliquus UTEX 3031 genome.</title>
        <authorList>
            <person name="Biondi T.C."/>
            <person name="Hanschen E.R."/>
            <person name="Kwon T."/>
            <person name="Eng W."/>
            <person name="Kruse C.P.S."/>
            <person name="Koehler S.I."/>
            <person name="Kunde Y."/>
            <person name="Gleasner C.D."/>
            <person name="You Mak K.T."/>
            <person name="Polle J."/>
            <person name="Hovde B.T."/>
            <person name="Starkenburg S.R."/>
        </authorList>
    </citation>
    <scope>NUCLEOTIDE SEQUENCE [LARGE SCALE GENOMIC DNA]</scope>
    <source>
        <strain evidence="2 3">DOE0152z</strain>
    </source>
</reference>
<feature type="region of interest" description="Disordered" evidence="1">
    <location>
        <begin position="170"/>
        <end position="193"/>
    </location>
</feature>
<feature type="region of interest" description="Disordered" evidence="1">
    <location>
        <begin position="43"/>
        <end position="143"/>
    </location>
</feature>
<evidence type="ECO:0000313" key="2">
    <source>
        <dbReference type="EMBL" id="WIA15924.1"/>
    </source>
</evidence>
<gene>
    <name evidence="2" type="ORF">OEZ85_012671</name>
</gene>
<evidence type="ECO:0000313" key="3">
    <source>
        <dbReference type="Proteomes" id="UP001244341"/>
    </source>
</evidence>
<feature type="compositionally biased region" description="Low complexity" evidence="1">
    <location>
        <begin position="72"/>
        <end position="90"/>
    </location>
</feature>
<dbReference type="PANTHER" id="PTHR31891">
    <property type="entry name" value="FORMAMIDASE C869.04-RELATED"/>
    <property type="match status" value="1"/>
</dbReference>
<dbReference type="SUPFAM" id="SSF141130">
    <property type="entry name" value="Acetamidase/Formamidase-like"/>
    <property type="match status" value="1"/>
</dbReference>
<evidence type="ECO:0008006" key="4">
    <source>
        <dbReference type="Google" id="ProtNLM"/>
    </source>
</evidence>
<proteinExistence type="predicted"/>
<feature type="compositionally biased region" description="Basic residues" evidence="1">
    <location>
        <begin position="91"/>
        <end position="102"/>
    </location>
</feature>
<accession>A0ABY8U387</accession>
<dbReference type="InterPro" id="IPR054833">
    <property type="entry name" value="FormamaseFmdA"/>
</dbReference>
<protein>
    <recommendedName>
        <fullName evidence="4">Formamidase</fullName>
    </recommendedName>
</protein>
<dbReference type="NCBIfam" id="NF045496">
    <property type="entry name" value="FormamaseFmdA"/>
    <property type="match status" value="1"/>
</dbReference>
<dbReference type="Pfam" id="PF03069">
    <property type="entry name" value="FmdA_AmdA"/>
    <property type="match status" value="1"/>
</dbReference>
<dbReference type="PANTHER" id="PTHR31891:SF1">
    <property type="entry name" value="FORMAMIDASE C869.04-RELATED"/>
    <property type="match status" value="1"/>
</dbReference>
<dbReference type="Proteomes" id="UP001244341">
    <property type="component" value="Chromosome 7b"/>
</dbReference>
<feature type="region of interest" description="Disordered" evidence="1">
    <location>
        <begin position="1"/>
        <end position="24"/>
    </location>
</feature>
<dbReference type="InterPro" id="IPR004304">
    <property type="entry name" value="FmdA_AmdA"/>
</dbReference>
<feature type="compositionally biased region" description="Basic and acidic residues" evidence="1">
    <location>
        <begin position="49"/>
        <end position="59"/>
    </location>
</feature>
<name>A0ABY8U387_TETOB</name>
<evidence type="ECO:0000256" key="1">
    <source>
        <dbReference type="SAM" id="MobiDB-lite"/>
    </source>
</evidence>